<name>A0A813KD68_POLGL</name>
<reference evidence="6" key="1">
    <citation type="submission" date="2021-02" db="EMBL/GenBank/DDBJ databases">
        <authorList>
            <person name="Dougan E. K."/>
            <person name="Rhodes N."/>
            <person name="Thang M."/>
            <person name="Chan C."/>
        </authorList>
    </citation>
    <scope>NUCLEOTIDE SEQUENCE</scope>
</reference>
<dbReference type="PANTHER" id="PTHR43775:SF37">
    <property type="entry name" value="SI:DKEY-61P9.11"/>
    <property type="match status" value="1"/>
</dbReference>
<dbReference type="Pfam" id="PF02801">
    <property type="entry name" value="Ketoacyl-synt_C"/>
    <property type="match status" value="1"/>
</dbReference>
<dbReference type="InterPro" id="IPR018201">
    <property type="entry name" value="Ketoacyl_synth_AS"/>
</dbReference>
<dbReference type="PANTHER" id="PTHR43775">
    <property type="entry name" value="FATTY ACID SYNTHASE"/>
    <property type="match status" value="1"/>
</dbReference>
<feature type="region of interest" description="Disordered" evidence="4">
    <location>
        <begin position="1"/>
        <end position="21"/>
    </location>
</feature>
<dbReference type="SMART" id="SM00825">
    <property type="entry name" value="PKS_KS"/>
    <property type="match status" value="1"/>
</dbReference>
<keyword evidence="3" id="KW-0808">Transferase</keyword>
<evidence type="ECO:0000313" key="7">
    <source>
        <dbReference type="Proteomes" id="UP000626109"/>
    </source>
</evidence>
<proteinExistence type="predicted"/>
<feature type="compositionally biased region" description="Basic and acidic residues" evidence="4">
    <location>
        <begin position="316"/>
        <end position="328"/>
    </location>
</feature>
<dbReference type="PROSITE" id="PS52004">
    <property type="entry name" value="KS3_2"/>
    <property type="match status" value="1"/>
</dbReference>
<dbReference type="SUPFAM" id="SSF53901">
    <property type="entry name" value="Thiolase-like"/>
    <property type="match status" value="2"/>
</dbReference>
<sequence>QTTTNNNKTTHRSQQPATNNKQITANCDLEHAEVGAPRAKQSWRTSVVVAQFQNDWPLLLTATAGAPNSHTGTGLCACIAANRLSFAFDLRGQSLAVDTACSSALVALKLGAGTLSQYGSAASSALVAAVNLLLWVSYARAEALGAALLLPGVAPARGGGSPALAGVEVGSDGRSASLTAPRGPAQQAVILGALSQAQALSEELLECHGTGTPLGDPVELAAAAKVLSPGLLLAGSAKAALAHAEGAAGLVGLARLCAGLRAASDLSSTRWLAMPMPHLRAANPHLAAGRGMHNNDNNNNYNNNINNKNNKSNTNNKHDTGAEAESDRQPLLPCESVALPSQAPTAVAGVSSFGFGGTNAHAVLRAPSTPR</sequence>
<dbReference type="InterPro" id="IPR050091">
    <property type="entry name" value="PKS_NRPS_Biosynth_Enz"/>
</dbReference>
<feature type="domain" description="Ketosynthase family 3 (KS3)" evidence="5">
    <location>
        <begin position="1"/>
        <end position="366"/>
    </location>
</feature>
<feature type="non-terminal residue" evidence="6">
    <location>
        <position position="1"/>
    </location>
</feature>
<feature type="non-terminal residue" evidence="6">
    <location>
        <position position="371"/>
    </location>
</feature>
<evidence type="ECO:0000256" key="1">
    <source>
        <dbReference type="ARBA" id="ARBA00022450"/>
    </source>
</evidence>
<evidence type="ECO:0000256" key="2">
    <source>
        <dbReference type="ARBA" id="ARBA00022553"/>
    </source>
</evidence>
<dbReference type="Pfam" id="PF00109">
    <property type="entry name" value="ketoacyl-synt"/>
    <property type="match status" value="1"/>
</dbReference>
<dbReference type="EMBL" id="CAJNNW010028623">
    <property type="protein sequence ID" value="CAE8696984.1"/>
    <property type="molecule type" value="Genomic_DNA"/>
</dbReference>
<dbReference type="InterPro" id="IPR014030">
    <property type="entry name" value="Ketoacyl_synth_N"/>
</dbReference>
<comment type="caution">
    <text evidence="6">The sequence shown here is derived from an EMBL/GenBank/DDBJ whole genome shotgun (WGS) entry which is preliminary data.</text>
</comment>
<dbReference type="GO" id="GO:0004312">
    <property type="term" value="F:fatty acid synthase activity"/>
    <property type="evidence" value="ECO:0007669"/>
    <property type="project" value="TreeGrafter"/>
</dbReference>
<dbReference type="GO" id="GO:0004315">
    <property type="term" value="F:3-oxoacyl-[acyl-carrier-protein] synthase activity"/>
    <property type="evidence" value="ECO:0007669"/>
    <property type="project" value="InterPro"/>
</dbReference>
<dbReference type="InterPro" id="IPR020841">
    <property type="entry name" value="PKS_Beta-ketoAc_synthase_dom"/>
</dbReference>
<dbReference type="Gene3D" id="3.40.47.10">
    <property type="match status" value="2"/>
</dbReference>
<dbReference type="AlphaFoldDB" id="A0A813KD68"/>
<protein>
    <recommendedName>
        <fullName evidence="5">Ketosynthase family 3 (KS3) domain-containing protein</fullName>
    </recommendedName>
</protein>
<evidence type="ECO:0000256" key="4">
    <source>
        <dbReference type="SAM" id="MobiDB-lite"/>
    </source>
</evidence>
<keyword evidence="2" id="KW-0597">Phosphoprotein</keyword>
<evidence type="ECO:0000313" key="6">
    <source>
        <dbReference type="EMBL" id="CAE8696984.1"/>
    </source>
</evidence>
<dbReference type="GO" id="GO:0006633">
    <property type="term" value="P:fatty acid biosynthetic process"/>
    <property type="evidence" value="ECO:0007669"/>
    <property type="project" value="InterPro"/>
</dbReference>
<dbReference type="InterPro" id="IPR016039">
    <property type="entry name" value="Thiolase-like"/>
</dbReference>
<dbReference type="PROSITE" id="PS00606">
    <property type="entry name" value="KS3_1"/>
    <property type="match status" value="1"/>
</dbReference>
<evidence type="ECO:0000256" key="3">
    <source>
        <dbReference type="ARBA" id="ARBA00022679"/>
    </source>
</evidence>
<accession>A0A813KD68</accession>
<dbReference type="InterPro" id="IPR014031">
    <property type="entry name" value="Ketoacyl_synth_C"/>
</dbReference>
<dbReference type="Proteomes" id="UP000626109">
    <property type="component" value="Unassembled WGS sequence"/>
</dbReference>
<evidence type="ECO:0000259" key="5">
    <source>
        <dbReference type="PROSITE" id="PS52004"/>
    </source>
</evidence>
<organism evidence="6 7">
    <name type="scientific">Polarella glacialis</name>
    <name type="common">Dinoflagellate</name>
    <dbReference type="NCBI Taxonomy" id="89957"/>
    <lineage>
        <taxon>Eukaryota</taxon>
        <taxon>Sar</taxon>
        <taxon>Alveolata</taxon>
        <taxon>Dinophyceae</taxon>
        <taxon>Suessiales</taxon>
        <taxon>Suessiaceae</taxon>
        <taxon>Polarella</taxon>
    </lineage>
</organism>
<feature type="compositionally biased region" description="Low complexity" evidence="4">
    <location>
        <begin position="294"/>
        <end position="315"/>
    </location>
</feature>
<gene>
    <name evidence="6" type="ORF">PGLA2088_LOCUS30070</name>
</gene>
<keyword evidence="1" id="KW-0596">Phosphopantetheine</keyword>
<feature type="region of interest" description="Disordered" evidence="4">
    <location>
        <begin position="288"/>
        <end position="333"/>
    </location>
</feature>